<dbReference type="CDD" id="cd07821">
    <property type="entry name" value="PYR_PYL_RCAR_like"/>
    <property type="match status" value="1"/>
</dbReference>
<dbReference type="PANTHER" id="PTHR39332">
    <property type="entry name" value="BLL4707 PROTEIN"/>
    <property type="match status" value="1"/>
</dbReference>
<evidence type="ECO:0000313" key="1">
    <source>
        <dbReference type="EMBL" id="GEN65130.1"/>
    </source>
</evidence>
<comment type="caution">
    <text evidence="1">The sequence shown here is derived from an EMBL/GenBank/DDBJ whole genome shotgun (WGS) entry which is preliminary data.</text>
</comment>
<accession>A0A511XQ86</accession>
<dbReference type="PANTHER" id="PTHR39332:SF7">
    <property type="entry name" value="SRPBCC FAMILY PROTEIN"/>
    <property type="match status" value="1"/>
</dbReference>
<dbReference type="Proteomes" id="UP000321746">
    <property type="component" value="Unassembled WGS sequence"/>
</dbReference>
<dbReference type="SUPFAM" id="SSF55961">
    <property type="entry name" value="Bet v1-like"/>
    <property type="match status" value="1"/>
</dbReference>
<dbReference type="RefSeq" id="WP_173572185.1">
    <property type="nucleotide sequence ID" value="NZ_BJYG01000073.1"/>
</dbReference>
<evidence type="ECO:0000313" key="2">
    <source>
        <dbReference type="Proteomes" id="UP000321746"/>
    </source>
</evidence>
<protein>
    <recommendedName>
        <fullName evidence="3">SRPBCC family protein</fullName>
    </recommendedName>
</protein>
<name>A0A511XQ86_9PROT</name>
<sequence>MIDAVGHVEAAVSADMAWTLLGGFDNLPLWLPKIRKSILEDGGRLRRLALADGVTIIERLLSFDEQKRFYTYAYVSGPDPVEDYVGKVAVETSGPDSCIITWGSFFLPVGLSDLEATERYQGAYTSALRYVKTLLETNARKVPSQDFS</sequence>
<dbReference type="InterPro" id="IPR019587">
    <property type="entry name" value="Polyketide_cyclase/dehydratase"/>
</dbReference>
<dbReference type="InterPro" id="IPR023393">
    <property type="entry name" value="START-like_dom_sf"/>
</dbReference>
<dbReference type="Pfam" id="PF10604">
    <property type="entry name" value="Polyketide_cyc2"/>
    <property type="match status" value="1"/>
</dbReference>
<keyword evidence="2" id="KW-1185">Reference proteome</keyword>
<dbReference type="EMBL" id="BJYG01000073">
    <property type="protein sequence ID" value="GEN65130.1"/>
    <property type="molecule type" value="Genomic_DNA"/>
</dbReference>
<reference evidence="1 2" key="1">
    <citation type="submission" date="2019-07" db="EMBL/GenBank/DDBJ databases">
        <title>Whole genome shotgun sequence of Acetobacter oeni NBRC 105207.</title>
        <authorList>
            <person name="Hosoyama A."/>
            <person name="Uohara A."/>
            <person name="Ohji S."/>
            <person name="Ichikawa N."/>
        </authorList>
    </citation>
    <scope>NUCLEOTIDE SEQUENCE [LARGE SCALE GENOMIC DNA]</scope>
    <source>
        <strain evidence="1 2">NBRC 105207</strain>
    </source>
</reference>
<proteinExistence type="predicted"/>
<evidence type="ECO:0008006" key="3">
    <source>
        <dbReference type="Google" id="ProtNLM"/>
    </source>
</evidence>
<dbReference type="AlphaFoldDB" id="A0A511XQ86"/>
<organism evidence="1 2">
    <name type="scientific">Acetobacter oeni</name>
    <dbReference type="NCBI Taxonomy" id="304077"/>
    <lineage>
        <taxon>Bacteria</taxon>
        <taxon>Pseudomonadati</taxon>
        <taxon>Pseudomonadota</taxon>
        <taxon>Alphaproteobacteria</taxon>
        <taxon>Acetobacterales</taxon>
        <taxon>Acetobacteraceae</taxon>
        <taxon>Acetobacter</taxon>
    </lineage>
</organism>
<gene>
    <name evidence="1" type="ORF">AOE01nite_33540</name>
</gene>
<dbReference type="Gene3D" id="3.30.530.20">
    <property type="match status" value="1"/>
</dbReference>